<dbReference type="GO" id="GO:0046872">
    <property type="term" value="F:metal ion binding"/>
    <property type="evidence" value="ECO:0007669"/>
    <property type="project" value="UniProtKB-KW"/>
</dbReference>
<reference evidence="16" key="3">
    <citation type="submission" date="2018-03" db="EMBL/GenBank/DDBJ databases">
        <authorList>
            <person name="Jeon C.O."/>
        </authorList>
    </citation>
    <scope>NUCLEOTIDE SEQUENCE</scope>
    <source>
        <strain evidence="16">JCM 31126</strain>
    </source>
</reference>
<dbReference type="Gene3D" id="3.30.70.141">
    <property type="entry name" value="Nucleoside diphosphate kinase-like domain"/>
    <property type="match status" value="1"/>
</dbReference>
<dbReference type="InterPro" id="IPR001564">
    <property type="entry name" value="Nucleoside_diP_kinase"/>
</dbReference>
<evidence type="ECO:0000256" key="5">
    <source>
        <dbReference type="ARBA" id="ARBA00022679"/>
    </source>
</evidence>
<evidence type="ECO:0000256" key="13">
    <source>
        <dbReference type="RuleBase" id="RU004011"/>
    </source>
</evidence>
<sequence>MIEQTLVIIKPDGLTRSLAGRIIQRFEDKQLQISQIKKEELSQAQLREHYHHLIEQPFFPKLMSYMMEGPVLLMVIEGENAITRTRKIVGVTDPMEAEMGSLRGDFGVDKTRNLIHASDSVDTAHEEIVRFFGE</sequence>
<dbReference type="InterPro" id="IPR023005">
    <property type="entry name" value="Nucleoside_diP_kinase_AS"/>
</dbReference>
<feature type="binding site" evidence="12">
    <location>
        <position position="113"/>
    </location>
    <ligand>
        <name>ATP</name>
        <dbReference type="ChEBI" id="CHEBI:30616"/>
    </ligand>
</feature>
<feature type="active site" description="Pros-phosphohistidine intermediate" evidence="12">
    <location>
        <position position="116"/>
    </location>
</feature>
<keyword evidence="5 14" id="KW-0808">Transferase</keyword>
<feature type="binding site" evidence="12">
    <location>
        <position position="103"/>
    </location>
    <ligand>
        <name>ATP</name>
        <dbReference type="ChEBI" id="CHEBI:30616"/>
    </ligand>
</feature>
<evidence type="ECO:0000313" key="16">
    <source>
        <dbReference type="EMBL" id="AYW47643.1"/>
    </source>
</evidence>
<reference evidence="17" key="4">
    <citation type="submission" date="2023-02" db="EMBL/GenBank/DDBJ databases">
        <authorList>
            <person name="Sun Q."/>
            <person name="Mori K."/>
        </authorList>
    </citation>
    <scope>NUCLEOTIDE SEQUENCE</scope>
    <source>
        <strain evidence="17">NBRC 114545</strain>
    </source>
</reference>
<dbReference type="GO" id="GO:0006228">
    <property type="term" value="P:UTP biosynthetic process"/>
    <property type="evidence" value="ECO:0007669"/>
    <property type="project" value="InterPro"/>
</dbReference>
<dbReference type="PROSITE" id="PS00469">
    <property type="entry name" value="NDPK"/>
    <property type="match status" value="1"/>
</dbReference>
<dbReference type="PRINTS" id="PR01243">
    <property type="entry name" value="NUCDPKINASE"/>
</dbReference>
<evidence type="ECO:0000256" key="3">
    <source>
        <dbReference type="ARBA" id="ARBA00012966"/>
    </source>
</evidence>
<dbReference type="FunFam" id="3.30.70.141:FF:000003">
    <property type="entry name" value="Nucleoside diphosphate kinase"/>
    <property type="match status" value="1"/>
</dbReference>
<comment type="cofactor">
    <cofactor evidence="1">
        <name>Mg(2+)</name>
        <dbReference type="ChEBI" id="CHEBI:18420"/>
    </cofactor>
</comment>
<dbReference type="GO" id="GO:0004550">
    <property type="term" value="F:nucleoside diphosphate kinase activity"/>
    <property type="evidence" value="ECO:0007669"/>
    <property type="project" value="UniProtKB-EC"/>
</dbReference>
<dbReference type="Proteomes" id="UP001157039">
    <property type="component" value="Unassembled WGS sequence"/>
</dbReference>
<evidence type="ECO:0000313" key="19">
    <source>
        <dbReference type="Proteomes" id="UP001157039"/>
    </source>
</evidence>
<keyword evidence="9 14" id="KW-0067">ATP-binding</keyword>
<keyword evidence="18" id="KW-1185">Reference proteome</keyword>
<evidence type="ECO:0000313" key="17">
    <source>
        <dbReference type="EMBL" id="GMA72753.1"/>
    </source>
</evidence>
<evidence type="ECO:0000256" key="12">
    <source>
        <dbReference type="PROSITE-ProRule" id="PRU00706"/>
    </source>
</evidence>
<evidence type="ECO:0000256" key="1">
    <source>
        <dbReference type="ARBA" id="ARBA00001946"/>
    </source>
</evidence>
<evidence type="ECO:0000256" key="2">
    <source>
        <dbReference type="ARBA" id="ARBA00008142"/>
    </source>
</evidence>
<dbReference type="RefSeq" id="WP_123934934.1">
    <property type="nucleotide sequence ID" value="NZ_BSUW01000001.1"/>
</dbReference>
<evidence type="ECO:0000313" key="18">
    <source>
        <dbReference type="Proteomes" id="UP000268310"/>
    </source>
</evidence>
<feature type="binding site" evidence="12">
    <location>
        <position position="10"/>
    </location>
    <ligand>
        <name>ATP</name>
        <dbReference type="ChEBI" id="CHEBI:30616"/>
    </ligand>
</feature>
<dbReference type="Proteomes" id="UP000268310">
    <property type="component" value="Chromosome"/>
</dbReference>
<evidence type="ECO:0000259" key="15">
    <source>
        <dbReference type="SMART" id="SM00562"/>
    </source>
</evidence>
<dbReference type="PANTHER" id="PTHR11349">
    <property type="entry name" value="NUCLEOSIDE DIPHOSPHATE KINASE"/>
    <property type="match status" value="1"/>
</dbReference>
<organism evidence="17 19">
    <name type="scientific">Tetragenococcus osmophilus</name>
    <dbReference type="NCBI Taxonomy" id="526944"/>
    <lineage>
        <taxon>Bacteria</taxon>
        <taxon>Bacillati</taxon>
        <taxon>Bacillota</taxon>
        <taxon>Bacilli</taxon>
        <taxon>Lactobacillales</taxon>
        <taxon>Enterococcaceae</taxon>
        <taxon>Tetragenococcus</taxon>
    </lineage>
</organism>
<dbReference type="EC" id="2.7.4.6" evidence="3 14"/>
<accession>A0AA37XLQ5</accession>
<reference evidence="17 19" key="2">
    <citation type="journal article" date="2014" name="Int. J. Syst. Evol. Microbiol.">
        <title>Complete genome sequence of Corynebacterium casei LMG S-19264T (=DSM 44701T), isolated from a smear-ripened cheese.</title>
        <authorList>
            <consortium name="US DOE Joint Genome Institute (JGI-PGF)"/>
            <person name="Walter F."/>
            <person name="Albersmeier A."/>
            <person name="Kalinowski J."/>
            <person name="Ruckert C."/>
        </authorList>
    </citation>
    <scope>NUCLEOTIDE SEQUENCE [LARGE SCALE GENOMIC DNA]</scope>
    <source>
        <strain evidence="17 19">NBRC 114545</strain>
    </source>
</reference>
<dbReference type="Pfam" id="PF00334">
    <property type="entry name" value="NDK"/>
    <property type="match status" value="1"/>
</dbReference>
<evidence type="ECO:0000256" key="10">
    <source>
        <dbReference type="ARBA" id="ARBA00022842"/>
    </source>
</evidence>
<feature type="binding site" evidence="12">
    <location>
        <position position="92"/>
    </location>
    <ligand>
        <name>ATP</name>
        <dbReference type="ChEBI" id="CHEBI:30616"/>
    </ligand>
</feature>
<evidence type="ECO:0000256" key="4">
    <source>
        <dbReference type="ARBA" id="ARBA00017632"/>
    </source>
</evidence>
<dbReference type="EMBL" id="CP027783">
    <property type="protein sequence ID" value="AYW47643.1"/>
    <property type="molecule type" value="Genomic_DNA"/>
</dbReference>
<evidence type="ECO:0000256" key="7">
    <source>
        <dbReference type="ARBA" id="ARBA00022741"/>
    </source>
</evidence>
<name>A0AA37XLQ5_9ENTE</name>
<evidence type="ECO:0000256" key="6">
    <source>
        <dbReference type="ARBA" id="ARBA00022723"/>
    </source>
</evidence>
<dbReference type="InterPro" id="IPR036850">
    <property type="entry name" value="NDK-like_dom_sf"/>
</dbReference>
<evidence type="ECO:0000256" key="8">
    <source>
        <dbReference type="ARBA" id="ARBA00022777"/>
    </source>
</evidence>
<keyword evidence="11" id="KW-0546">Nucleotide metabolism</keyword>
<feature type="binding site" evidence="12">
    <location>
        <position position="86"/>
    </location>
    <ligand>
        <name>ATP</name>
        <dbReference type="ChEBI" id="CHEBI:30616"/>
    </ligand>
</feature>
<dbReference type="GO" id="GO:0006241">
    <property type="term" value="P:CTP biosynthetic process"/>
    <property type="evidence" value="ECO:0007669"/>
    <property type="project" value="InterPro"/>
</dbReference>
<reference evidence="16 18" key="1">
    <citation type="journal article" date="2012" name="Int. J. Syst. Evol. Microbiol.">
        <title>Characterization of Tetragenococcus strains from sugar thick juice reveals a novel species, Tetragenococcus osmophilus sp. nov., and divides Tetragenococcus halophilus into two subspecies, T. halophilus subsp. halophilus subsp. nov. and T. halophilus subsp. flandriensis subsp. nov.</title>
        <authorList>
            <person name="Juste A."/>
            <person name="Van Trappen S."/>
            <person name="Verreth C."/>
            <person name="Cleenwerck I."/>
            <person name="De Vos P."/>
            <person name="Lievens B."/>
            <person name="Willems K.A."/>
        </authorList>
    </citation>
    <scope>NUCLEOTIDE SEQUENCE [LARGE SCALE GENOMIC DNA]</scope>
    <source>
        <strain evidence="16 18">JCM 31126</strain>
    </source>
</reference>
<comment type="catalytic activity">
    <reaction evidence="14">
        <text>a 2'-deoxyribonucleoside 5'-diphosphate + ATP = a 2'-deoxyribonucleoside 5'-triphosphate + ADP</text>
        <dbReference type="Rhea" id="RHEA:44640"/>
        <dbReference type="ChEBI" id="CHEBI:30616"/>
        <dbReference type="ChEBI" id="CHEBI:61560"/>
        <dbReference type="ChEBI" id="CHEBI:73316"/>
        <dbReference type="ChEBI" id="CHEBI:456216"/>
        <dbReference type="EC" id="2.7.4.6"/>
    </reaction>
</comment>
<protein>
    <recommendedName>
        <fullName evidence="4 14">Nucleoside diphosphate kinase</fullName>
        <ecNumber evidence="3 14">2.7.4.6</ecNumber>
    </recommendedName>
</protein>
<keyword evidence="6" id="KW-0479">Metal-binding</keyword>
<dbReference type="SMART" id="SM00562">
    <property type="entry name" value="NDK"/>
    <property type="match status" value="1"/>
</dbReference>
<keyword evidence="7 14" id="KW-0547">Nucleotide-binding</keyword>
<proteinExistence type="inferred from homology"/>
<evidence type="ECO:0000256" key="11">
    <source>
        <dbReference type="ARBA" id="ARBA00023080"/>
    </source>
</evidence>
<gene>
    <name evidence="16" type="ORF">C7K38_04155</name>
    <name evidence="17" type="ORF">GCM10025885_18020</name>
</gene>
<evidence type="ECO:0000256" key="14">
    <source>
        <dbReference type="RuleBase" id="RU004013"/>
    </source>
</evidence>
<feature type="domain" description="Nucleoside diphosphate kinase-like" evidence="15">
    <location>
        <begin position="2"/>
        <end position="134"/>
    </location>
</feature>
<dbReference type="NCBIfam" id="NF001908">
    <property type="entry name" value="PRK00668.1"/>
    <property type="match status" value="1"/>
</dbReference>
<dbReference type="SUPFAM" id="SSF54919">
    <property type="entry name" value="Nucleoside diphosphate kinase, NDK"/>
    <property type="match status" value="1"/>
</dbReference>
<dbReference type="AlphaFoldDB" id="A0AA37XLQ5"/>
<dbReference type="GO" id="GO:0005524">
    <property type="term" value="F:ATP binding"/>
    <property type="evidence" value="ECO:0007669"/>
    <property type="project" value="UniProtKB-KW"/>
</dbReference>
<dbReference type="EMBL" id="BSUW01000001">
    <property type="protein sequence ID" value="GMA72753.1"/>
    <property type="molecule type" value="Genomic_DNA"/>
</dbReference>
<evidence type="ECO:0000256" key="9">
    <source>
        <dbReference type="ARBA" id="ARBA00022840"/>
    </source>
</evidence>
<dbReference type="CDD" id="cd04413">
    <property type="entry name" value="NDPk_I"/>
    <property type="match status" value="1"/>
</dbReference>
<feature type="binding site" evidence="12">
    <location>
        <position position="58"/>
    </location>
    <ligand>
        <name>ATP</name>
        <dbReference type="ChEBI" id="CHEBI:30616"/>
    </ligand>
</feature>
<dbReference type="KEGG" id="too:C7K38_04155"/>
<keyword evidence="10" id="KW-0460">Magnesium</keyword>
<keyword evidence="8 14" id="KW-0418">Kinase</keyword>
<dbReference type="GO" id="GO:0006183">
    <property type="term" value="P:GTP biosynthetic process"/>
    <property type="evidence" value="ECO:0007669"/>
    <property type="project" value="InterPro"/>
</dbReference>
<dbReference type="PROSITE" id="PS51374">
    <property type="entry name" value="NDPK_LIKE"/>
    <property type="match status" value="1"/>
</dbReference>
<dbReference type="InterPro" id="IPR034907">
    <property type="entry name" value="NDK-like_dom"/>
</dbReference>
<comment type="similarity">
    <text evidence="2 12 13">Belongs to the NDK family.</text>
</comment>